<sequence length="36" mass="4067">MNLFTLTIDESSDNGSWTDTHNVFRTSLFKGSDDSK</sequence>
<dbReference type="PROSITE" id="PS50022">
    <property type="entry name" value="FA58C_3"/>
    <property type="match status" value="1"/>
</dbReference>
<evidence type="ECO:0000259" key="1">
    <source>
        <dbReference type="PROSITE" id="PS50022"/>
    </source>
</evidence>
<evidence type="ECO:0000313" key="2">
    <source>
        <dbReference type="EMBL" id="SUZ93099.1"/>
    </source>
</evidence>
<reference evidence="2" key="1">
    <citation type="submission" date="2018-05" db="EMBL/GenBank/DDBJ databases">
        <authorList>
            <person name="Lanie J.A."/>
            <person name="Ng W.-L."/>
            <person name="Kazmierczak K.M."/>
            <person name="Andrzejewski T.M."/>
            <person name="Davidsen T.M."/>
            <person name="Wayne K.J."/>
            <person name="Tettelin H."/>
            <person name="Glass J.I."/>
            <person name="Rusch D."/>
            <person name="Podicherti R."/>
            <person name="Tsui H.-C.T."/>
            <person name="Winkler M.E."/>
        </authorList>
    </citation>
    <scope>NUCLEOTIDE SEQUENCE</scope>
</reference>
<accession>A0A381RPW2</accession>
<dbReference type="InterPro" id="IPR000421">
    <property type="entry name" value="FA58C"/>
</dbReference>
<organism evidence="2">
    <name type="scientific">marine metagenome</name>
    <dbReference type="NCBI Taxonomy" id="408172"/>
    <lineage>
        <taxon>unclassified sequences</taxon>
        <taxon>metagenomes</taxon>
        <taxon>ecological metagenomes</taxon>
    </lineage>
</organism>
<dbReference type="AlphaFoldDB" id="A0A381RPW2"/>
<feature type="domain" description="F5/8 type C" evidence="1">
    <location>
        <begin position="1"/>
        <end position="36"/>
    </location>
</feature>
<gene>
    <name evidence="2" type="ORF">METZ01_LOCUS45953</name>
</gene>
<protein>
    <recommendedName>
        <fullName evidence="1">F5/8 type C domain-containing protein</fullName>
    </recommendedName>
</protein>
<proteinExistence type="predicted"/>
<dbReference type="EMBL" id="UINC01002118">
    <property type="protein sequence ID" value="SUZ93099.1"/>
    <property type="molecule type" value="Genomic_DNA"/>
</dbReference>
<name>A0A381RPW2_9ZZZZ</name>